<sequence length="138" mass="14656">MLENRICCVNRQRFHNNNNNNTNSPNRNKRNNSNNSMQRAANNNNNTATGIGGYAIVPTSGGPTHAISTTSAQNSFTAPPTTATTPRNKPIRIAPAPAPQNGSPNKNTTGGATSIAFNQAQQQQQQQATTQQLSALGK</sequence>
<feature type="compositionally biased region" description="Polar residues" evidence="1">
    <location>
        <begin position="66"/>
        <end position="76"/>
    </location>
</feature>
<feature type="region of interest" description="Disordered" evidence="1">
    <location>
        <begin position="14"/>
        <end position="138"/>
    </location>
</feature>
<dbReference type="OrthoDB" id="641149at2759"/>
<feature type="compositionally biased region" description="Polar residues" evidence="1">
    <location>
        <begin position="100"/>
        <end position="118"/>
    </location>
</feature>
<accession>W8ARJ6</accession>
<evidence type="ECO:0000313" key="2">
    <source>
        <dbReference type="EMBL" id="JAB87208.1"/>
    </source>
</evidence>
<dbReference type="AlphaFoldDB" id="W8ARJ6"/>
<reference evidence="2" key="1">
    <citation type="submission" date="2013-07" db="EMBL/GenBank/DDBJ databases">
        <authorList>
            <person name="Geib S."/>
        </authorList>
    </citation>
    <scope>NUCLEOTIDE SEQUENCE</scope>
</reference>
<feature type="compositionally biased region" description="Low complexity" evidence="1">
    <location>
        <begin position="77"/>
        <end position="86"/>
    </location>
</feature>
<feature type="compositionally biased region" description="Low complexity" evidence="1">
    <location>
        <begin position="15"/>
        <end position="46"/>
    </location>
</feature>
<feature type="compositionally biased region" description="Low complexity" evidence="1">
    <location>
        <begin position="119"/>
        <end position="132"/>
    </location>
</feature>
<name>W8ARJ6_CERCA</name>
<proteinExistence type="evidence at transcript level"/>
<protein>
    <submittedName>
        <fullName evidence="2">Uncharacterized protein</fullName>
    </submittedName>
</protein>
<evidence type="ECO:0000256" key="1">
    <source>
        <dbReference type="SAM" id="MobiDB-lite"/>
    </source>
</evidence>
<organism evidence="2">
    <name type="scientific">Ceratitis capitata</name>
    <name type="common">Mediterranean fruit fly</name>
    <name type="synonym">Tephritis capitata</name>
    <dbReference type="NCBI Taxonomy" id="7213"/>
    <lineage>
        <taxon>Eukaryota</taxon>
        <taxon>Metazoa</taxon>
        <taxon>Ecdysozoa</taxon>
        <taxon>Arthropoda</taxon>
        <taxon>Hexapoda</taxon>
        <taxon>Insecta</taxon>
        <taxon>Pterygota</taxon>
        <taxon>Neoptera</taxon>
        <taxon>Endopterygota</taxon>
        <taxon>Diptera</taxon>
        <taxon>Brachycera</taxon>
        <taxon>Muscomorpha</taxon>
        <taxon>Tephritoidea</taxon>
        <taxon>Tephritidae</taxon>
        <taxon>Ceratitis</taxon>
        <taxon>Ceratitis</taxon>
    </lineage>
</organism>
<reference evidence="2" key="2">
    <citation type="journal article" date="2014" name="BMC Genomics">
        <title>A genomic perspective to assessing quality of mass-reared SIT flies used in Mediterranean fruit fly (Ceratitis capitata) eradication in California.</title>
        <authorList>
            <person name="Calla B."/>
            <person name="Hall B."/>
            <person name="Hou S."/>
            <person name="Geib S.M."/>
        </authorList>
    </citation>
    <scope>NUCLEOTIDE SEQUENCE</scope>
</reference>
<dbReference type="EMBL" id="GAMC01019347">
    <property type="protein sequence ID" value="JAB87208.1"/>
    <property type="molecule type" value="mRNA"/>
</dbReference>